<organism evidence="1 2">
    <name type="scientific">Myceligenerans crystallogenes</name>
    <dbReference type="NCBI Taxonomy" id="316335"/>
    <lineage>
        <taxon>Bacteria</taxon>
        <taxon>Bacillati</taxon>
        <taxon>Actinomycetota</taxon>
        <taxon>Actinomycetes</taxon>
        <taxon>Micrococcales</taxon>
        <taxon>Promicromonosporaceae</taxon>
        <taxon>Myceligenerans</taxon>
    </lineage>
</organism>
<protein>
    <submittedName>
        <fullName evidence="1">Uncharacterized protein</fullName>
    </submittedName>
</protein>
<evidence type="ECO:0000313" key="1">
    <source>
        <dbReference type="EMBL" id="GAA1857149.1"/>
    </source>
</evidence>
<accession>A0ABP4ZH83</accession>
<proteinExistence type="predicted"/>
<dbReference type="RefSeq" id="WP_344100795.1">
    <property type="nucleotide sequence ID" value="NZ_BAAANL010000002.1"/>
</dbReference>
<dbReference type="Proteomes" id="UP001501094">
    <property type="component" value="Unassembled WGS sequence"/>
</dbReference>
<name>A0ABP4ZH83_9MICO</name>
<keyword evidence="2" id="KW-1185">Reference proteome</keyword>
<sequence length="115" mass="12647">MNTTDELPTDQAVTWSAHAFGLTPALPAVDDTLRQADVGSLLGLLDDPDRFVTGHVLLTWASGVRHEAFPTWNGLAVDIRADGSVDIDPAQREDLRRRWHAWAAADPRPDELPAR</sequence>
<evidence type="ECO:0000313" key="2">
    <source>
        <dbReference type="Proteomes" id="UP001501094"/>
    </source>
</evidence>
<dbReference type="EMBL" id="BAAANL010000002">
    <property type="protein sequence ID" value="GAA1857149.1"/>
    <property type="molecule type" value="Genomic_DNA"/>
</dbReference>
<gene>
    <name evidence="1" type="ORF">GCM10009751_13120</name>
</gene>
<reference evidence="2" key="1">
    <citation type="journal article" date="2019" name="Int. J. Syst. Evol. Microbiol.">
        <title>The Global Catalogue of Microorganisms (GCM) 10K type strain sequencing project: providing services to taxonomists for standard genome sequencing and annotation.</title>
        <authorList>
            <consortium name="The Broad Institute Genomics Platform"/>
            <consortium name="The Broad Institute Genome Sequencing Center for Infectious Disease"/>
            <person name="Wu L."/>
            <person name="Ma J."/>
        </authorList>
    </citation>
    <scope>NUCLEOTIDE SEQUENCE [LARGE SCALE GENOMIC DNA]</scope>
    <source>
        <strain evidence="2">JCM 14326</strain>
    </source>
</reference>
<comment type="caution">
    <text evidence="1">The sequence shown here is derived from an EMBL/GenBank/DDBJ whole genome shotgun (WGS) entry which is preliminary data.</text>
</comment>